<evidence type="ECO:0000313" key="13">
    <source>
        <dbReference type="Proteomes" id="UP001328107"/>
    </source>
</evidence>
<evidence type="ECO:0000256" key="7">
    <source>
        <dbReference type="ARBA" id="ARBA00023170"/>
    </source>
</evidence>
<dbReference type="Gene3D" id="3.30.50.10">
    <property type="entry name" value="Erythroid Transcription Factor GATA-1, subunit A"/>
    <property type="match status" value="1"/>
</dbReference>
<evidence type="ECO:0000256" key="9">
    <source>
        <dbReference type="SAM" id="MobiDB-lite"/>
    </source>
</evidence>
<dbReference type="InterPro" id="IPR001628">
    <property type="entry name" value="Znf_hrmn_rcpt"/>
</dbReference>
<dbReference type="Pfam" id="PF00104">
    <property type="entry name" value="Hormone_recep"/>
    <property type="match status" value="1"/>
</dbReference>
<dbReference type="SUPFAM" id="SSF57716">
    <property type="entry name" value="Glucocorticoid receptor-like (DNA-binding domain)"/>
    <property type="match status" value="1"/>
</dbReference>
<evidence type="ECO:0000259" key="11">
    <source>
        <dbReference type="PROSITE" id="PS51843"/>
    </source>
</evidence>
<dbReference type="SUPFAM" id="SSF48508">
    <property type="entry name" value="Nuclear receptor ligand-binding domain"/>
    <property type="match status" value="1"/>
</dbReference>
<keyword evidence="5" id="KW-0238">DNA-binding</keyword>
<comment type="caution">
    <text evidence="12">The sequence shown here is derived from an EMBL/GenBank/DDBJ whole genome shotgun (WGS) entry which is preliminary data.</text>
</comment>
<evidence type="ECO:0000313" key="12">
    <source>
        <dbReference type="EMBL" id="GMR46918.1"/>
    </source>
</evidence>
<evidence type="ECO:0000259" key="10">
    <source>
        <dbReference type="PROSITE" id="PS51030"/>
    </source>
</evidence>
<accession>A0AAN5I004</accession>
<feature type="non-terminal residue" evidence="12">
    <location>
        <position position="1"/>
    </location>
</feature>
<keyword evidence="3" id="KW-0862">Zinc</keyword>
<keyword evidence="4" id="KW-0805">Transcription regulation</keyword>
<sequence length="358" mass="41588">DRNCLVCGETTQIAHLGIDTCRACAVFYRRAKRGNDFVCRSSTGRCPTGKGLNCKRCRFDRLRRLLKDAEPPEASQKPSTSQSSKDSTTKTERPFLERVKTHYKAMSLHRHNSELNSRPNPPHPLEVSLEKGPFYPADFASMTSSVRILMSAALDFGANAFPDFARLEAAEKWELAMNFFYLFRMFEACYRTSKIFTREDKKYFVSYSTYFTVPFDKNFFNTAPQGADLQGVYQSMTSGDQLPLLHHHVDLFTRLNLSEEEFITVAVLMFWTTRDLSVSDTITAIGERYRSEILTELHGYYREELKLENYASRLGEVMMLTQVFERTRDLKEHFEVLRIFNIMTDDNFVYRLQRDLNI</sequence>
<evidence type="ECO:0008006" key="14">
    <source>
        <dbReference type="Google" id="ProtNLM"/>
    </source>
</evidence>
<dbReference type="PRINTS" id="PR00047">
    <property type="entry name" value="STROIDFINGER"/>
</dbReference>
<feature type="non-terminal residue" evidence="12">
    <location>
        <position position="358"/>
    </location>
</feature>
<evidence type="ECO:0000256" key="4">
    <source>
        <dbReference type="ARBA" id="ARBA00023015"/>
    </source>
</evidence>
<feature type="compositionally biased region" description="Low complexity" evidence="9">
    <location>
        <begin position="75"/>
        <end position="86"/>
    </location>
</feature>
<organism evidence="12 13">
    <name type="scientific">Pristionchus mayeri</name>
    <dbReference type="NCBI Taxonomy" id="1317129"/>
    <lineage>
        <taxon>Eukaryota</taxon>
        <taxon>Metazoa</taxon>
        <taxon>Ecdysozoa</taxon>
        <taxon>Nematoda</taxon>
        <taxon>Chromadorea</taxon>
        <taxon>Rhabditida</taxon>
        <taxon>Rhabditina</taxon>
        <taxon>Diplogasteromorpha</taxon>
        <taxon>Diplogasteroidea</taxon>
        <taxon>Neodiplogasteridae</taxon>
        <taxon>Pristionchus</taxon>
    </lineage>
</organism>
<dbReference type="GO" id="GO:0003700">
    <property type="term" value="F:DNA-binding transcription factor activity"/>
    <property type="evidence" value="ECO:0007669"/>
    <property type="project" value="InterPro"/>
</dbReference>
<dbReference type="SMART" id="SM00399">
    <property type="entry name" value="ZnF_C4"/>
    <property type="match status" value="1"/>
</dbReference>
<keyword evidence="2" id="KW-0863">Zinc-finger</keyword>
<evidence type="ECO:0000256" key="5">
    <source>
        <dbReference type="ARBA" id="ARBA00023125"/>
    </source>
</evidence>
<evidence type="ECO:0000256" key="3">
    <source>
        <dbReference type="ARBA" id="ARBA00022833"/>
    </source>
</evidence>
<dbReference type="EMBL" id="BTRK01000004">
    <property type="protein sequence ID" value="GMR46918.1"/>
    <property type="molecule type" value="Genomic_DNA"/>
</dbReference>
<dbReference type="GO" id="GO:0043565">
    <property type="term" value="F:sequence-specific DNA binding"/>
    <property type="evidence" value="ECO:0007669"/>
    <property type="project" value="InterPro"/>
</dbReference>
<dbReference type="Proteomes" id="UP001328107">
    <property type="component" value="Unassembled WGS sequence"/>
</dbReference>
<feature type="domain" description="NR LBD" evidence="11">
    <location>
        <begin position="104"/>
        <end position="358"/>
    </location>
</feature>
<keyword evidence="1" id="KW-0479">Metal-binding</keyword>
<keyword evidence="13" id="KW-1185">Reference proteome</keyword>
<dbReference type="GO" id="GO:0005634">
    <property type="term" value="C:nucleus"/>
    <property type="evidence" value="ECO:0007669"/>
    <property type="project" value="TreeGrafter"/>
</dbReference>
<feature type="region of interest" description="Disordered" evidence="9">
    <location>
        <begin position="68"/>
        <end position="93"/>
    </location>
</feature>
<dbReference type="PROSITE" id="PS51030">
    <property type="entry name" value="NUCLEAR_REC_DBD_2"/>
    <property type="match status" value="1"/>
</dbReference>
<dbReference type="AlphaFoldDB" id="A0AAN5I004"/>
<evidence type="ECO:0000256" key="8">
    <source>
        <dbReference type="ARBA" id="ARBA00023242"/>
    </source>
</evidence>
<dbReference type="GO" id="GO:0008270">
    <property type="term" value="F:zinc ion binding"/>
    <property type="evidence" value="ECO:0007669"/>
    <property type="project" value="UniProtKB-KW"/>
</dbReference>
<dbReference type="PROSITE" id="PS51843">
    <property type="entry name" value="NR_LBD"/>
    <property type="match status" value="1"/>
</dbReference>
<protein>
    <recommendedName>
        <fullName evidence="14">Nuclear receptor</fullName>
    </recommendedName>
</protein>
<reference evidence="13" key="1">
    <citation type="submission" date="2022-10" db="EMBL/GenBank/DDBJ databases">
        <title>Genome assembly of Pristionchus species.</title>
        <authorList>
            <person name="Yoshida K."/>
            <person name="Sommer R.J."/>
        </authorList>
    </citation>
    <scope>NUCLEOTIDE SEQUENCE [LARGE SCALE GENOMIC DNA]</scope>
    <source>
        <strain evidence="13">RS5460</strain>
    </source>
</reference>
<proteinExistence type="predicted"/>
<feature type="domain" description="Nuclear receptor" evidence="10">
    <location>
        <begin position="1"/>
        <end position="83"/>
    </location>
</feature>
<keyword evidence="6" id="KW-0804">Transcription</keyword>
<dbReference type="InterPro" id="IPR000536">
    <property type="entry name" value="Nucl_hrmn_rcpt_lig-bd"/>
</dbReference>
<dbReference type="PANTHER" id="PTHR46011:SF6">
    <property type="entry name" value="HIGH ZINC ACTIVATED NUCLEAR RECEPTOR PROTEIN"/>
    <property type="match status" value="1"/>
</dbReference>
<evidence type="ECO:0000256" key="1">
    <source>
        <dbReference type="ARBA" id="ARBA00022723"/>
    </source>
</evidence>
<evidence type="ECO:0000256" key="2">
    <source>
        <dbReference type="ARBA" id="ARBA00022771"/>
    </source>
</evidence>
<evidence type="ECO:0000256" key="6">
    <source>
        <dbReference type="ARBA" id="ARBA00023163"/>
    </source>
</evidence>
<keyword evidence="8" id="KW-0539">Nucleus</keyword>
<dbReference type="PANTHER" id="PTHR46011">
    <property type="entry name" value="NUCLEAR HORMONE RECEPTOR FAMILY MEMBER NHR-86-RELATED"/>
    <property type="match status" value="1"/>
</dbReference>
<keyword evidence="7" id="KW-0675">Receptor</keyword>
<dbReference type="Gene3D" id="1.10.565.10">
    <property type="entry name" value="Retinoid X Receptor"/>
    <property type="match status" value="1"/>
</dbReference>
<dbReference type="Pfam" id="PF00105">
    <property type="entry name" value="zf-C4"/>
    <property type="match status" value="1"/>
</dbReference>
<dbReference type="InterPro" id="IPR013088">
    <property type="entry name" value="Znf_NHR/GATA"/>
</dbReference>
<gene>
    <name evidence="12" type="ORF">PMAYCL1PPCAC_17113</name>
</gene>
<name>A0AAN5I004_9BILA</name>
<dbReference type="SMART" id="SM00430">
    <property type="entry name" value="HOLI"/>
    <property type="match status" value="1"/>
</dbReference>
<dbReference type="InterPro" id="IPR035500">
    <property type="entry name" value="NHR-like_dom_sf"/>
</dbReference>